<feature type="transmembrane region" description="Helical" evidence="1">
    <location>
        <begin position="27"/>
        <end position="48"/>
    </location>
</feature>
<keyword evidence="1" id="KW-1133">Transmembrane helix</keyword>
<dbReference type="InterPro" id="IPR038728">
    <property type="entry name" value="YkvI-like"/>
</dbReference>
<dbReference type="PANTHER" id="PTHR37814:SF1">
    <property type="entry name" value="MEMBRANE PROTEIN"/>
    <property type="match status" value="1"/>
</dbReference>
<sequence length="78" mass="8933">MASVWFGTHVGAGFATGNQVVNYFVQYGWTAAIFPLLAMGILAVVMYIMMKFAKLNGFDNYKDTYRALYPKPWMEIFF</sequence>
<accession>K1S791</accession>
<comment type="caution">
    <text evidence="2">The sequence shown here is derived from an EMBL/GenBank/DDBJ whole genome shotgun (WGS) entry which is preliminary data.</text>
</comment>
<reference evidence="2" key="1">
    <citation type="journal article" date="2013" name="Environ. Microbiol.">
        <title>Microbiota from the distal guts of lean and obese adolescents exhibit partial functional redundancy besides clear differences in community structure.</title>
        <authorList>
            <person name="Ferrer M."/>
            <person name="Ruiz A."/>
            <person name="Lanza F."/>
            <person name="Haange S.B."/>
            <person name="Oberbach A."/>
            <person name="Till H."/>
            <person name="Bargiela R."/>
            <person name="Campoy C."/>
            <person name="Segura M.T."/>
            <person name="Richter M."/>
            <person name="von Bergen M."/>
            <person name="Seifert J."/>
            <person name="Suarez A."/>
        </authorList>
    </citation>
    <scope>NUCLEOTIDE SEQUENCE</scope>
</reference>
<gene>
    <name evidence="2" type="ORF">OBE_12637</name>
</gene>
<dbReference type="EMBL" id="AJWZ01008714">
    <property type="protein sequence ID" value="EKC53343.1"/>
    <property type="molecule type" value="Genomic_DNA"/>
</dbReference>
<evidence type="ECO:0000313" key="2">
    <source>
        <dbReference type="EMBL" id="EKC53343.1"/>
    </source>
</evidence>
<keyword evidence="1" id="KW-0472">Membrane</keyword>
<dbReference type="AlphaFoldDB" id="K1S791"/>
<organism evidence="2">
    <name type="scientific">human gut metagenome</name>
    <dbReference type="NCBI Taxonomy" id="408170"/>
    <lineage>
        <taxon>unclassified sequences</taxon>
        <taxon>metagenomes</taxon>
        <taxon>organismal metagenomes</taxon>
    </lineage>
</organism>
<name>K1S791_9ZZZZ</name>
<keyword evidence="1" id="KW-0812">Transmembrane</keyword>
<evidence type="ECO:0000256" key="1">
    <source>
        <dbReference type="SAM" id="Phobius"/>
    </source>
</evidence>
<dbReference type="PANTHER" id="PTHR37814">
    <property type="entry name" value="CONSERVED MEMBRANE PROTEIN"/>
    <property type="match status" value="1"/>
</dbReference>
<protein>
    <submittedName>
        <fullName evidence="2">Uncharacterized protein</fullName>
    </submittedName>
</protein>
<feature type="non-terminal residue" evidence="2">
    <location>
        <position position="78"/>
    </location>
</feature>
<proteinExistence type="predicted"/>